<comment type="caution">
    <text evidence="2">The sequence shown here is derived from an EMBL/GenBank/DDBJ whole genome shotgun (WGS) entry which is preliminary data.</text>
</comment>
<evidence type="ECO:0000313" key="3">
    <source>
        <dbReference type="Proteomes" id="UP001266305"/>
    </source>
</evidence>
<gene>
    <name evidence="2" type="ORF">P7K49_036632</name>
</gene>
<organism evidence="2 3">
    <name type="scientific">Saguinus oedipus</name>
    <name type="common">Cotton-top tamarin</name>
    <name type="synonym">Oedipomidas oedipus</name>
    <dbReference type="NCBI Taxonomy" id="9490"/>
    <lineage>
        <taxon>Eukaryota</taxon>
        <taxon>Metazoa</taxon>
        <taxon>Chordata</taxon>
        <taxon>Craniata</taxon>
        <taxon>Vertebrata</taxon>
        <taxon>Euteleostomi</taxon>
        <taxon>Mammalia</taxon>
        <taxon>Eutheria</taxon>
        <taxon>Euarchontoglires</taxon>
        <taxon>Primates</taxon>
        <taxon>Haplorrhini</taxon>
        <taxon>Platyrrhini</taxon>
        <taxon>Cebidae</taxon>
        <taxon>Callitrichinae</taxon>
        <taxon>Saguinus</taxon>
    </lineage>
</organism>
<dbReference type="Proteomes" id="UP001266305">
    <property type="component" value="Unassembled WGS sequence"/>
</dbReference>
<name>A0ABQ9TKP3_SAGOE</name>
<protein>
    <submittedName>
        <fullName evidence="2">Uncharacterized protein</fullName>
    </submittedName>
</protein>
<feature type="compositionally biased region" description="Basic and acidic residues" evidence="1">
    <location>
        <begin position="122"/>
        <end position="132"/>
    </location>
</feature>
<evidence type="ECO:0000313" key="2">
    <source>
        <dbReference type="EMBL" id="KAK2085332.1"/>
    </source>
</evidence>
<proteinExistence type="predicted"/>
<dbReference type="EMBL" id="JASSZA010000021">
    <property type="protein sequence ID" value="KAK2085332.1"/>
    <property type="molecule type" value="Genomic_DNA"/>
</dbReference>
<sequence length="132" mass="14333">MGLPRGPLAYSTASPWPRLGPLPGVRAGSTRGGGVWKSSGLRYLGSRESWRAREDPAGWKYRAGHACDPAYLFPLCPTAQVCWLQWAASEPCRVGFGEAEVTLEAGGAEQEPGLALRKGKTLRVEPRGRRRT</sequence>
<reference evidence="2 3" key="1">
    <citation type="submission" date="2023-05" db="EMBL/GenBank/DDBJ databases">
        <title>B98-5 Cell Line De Novo Hybrid Assembly: An Optical Mapping Approach.</title>
        <authorList>
            <person name="Kananen K."/>
            <person name="Auerbach J.A."/>
            <person name="Kautto E."/>
            <person name="Blachly J.S."/>
        </authorList>
    </citation>
    <scope>NUCLEOTIDE SEQUENCE [LARGE SCALE GENOMIC DNA]</scope>
    <source>
        <strain evidence="2">B95-8</strain>
        <tissue evidence="2">Cell line</tissue>
    </source>
</reference>
<keyword evidence="3" id="KW-1185">Reference proteome</keyword>
<evidence type="ECO:0000256" key="1">
    <source>
        <dbReference type="SAM" id="MobiDB-lite"/>
    </source>
</evidence>
<accession>A0ABQ9TKP3</accession>
<feature type="region of interest" description="Disordered" evidence="1">
    <location>
        <begin position="107"/>
        <end position="132"/>
    </location>
</feature>